<dbReference type="Gene3D" id="3.40.50.300">
    <property type="entry name" value="P-loop containing nucleotide triphosphate hydrolases"/>
    <property type="match status" value="2"/>
</dbReference>
<sequence>MNALRLVGLLATLPNYQDGATFLRVDKSKGLFYDASYCPSRLQQLIIGVIEKKVIKQYQVTNDVYFLTWLERTKPCSSCTCGKKQQKYRSLRERWWRILIRNGKIQ</sequence>
<comment type="caution">
    <text evidence="1">The sequence shown here is derived from an EMBL/GenBank/DDBJ whole genome shotgun (WGS) entry which is preliminary data.</text>
</comment>
<organism evidence="1 2">
    <name type="scientific">Armillaria tabescens</name>
    <name type="common">Ringless honey mushroom</name>
    <name type="synonym">Agaricus tabescens</name>
    <dbReference type="NCBI Taxonomy" id="1929756"/>
    <lineage>
        <taxon>Eukaryota</taxon>
        <taxon>Fungi</taxon>
        <taxon>Dikarya</taxon>
        <taxon>Basidiomycota</taxon>
        <taxon>Agaricomycotina</taxon>
        <taxon>Agaricomycetes</taxon>
        <taxon>Agaricomycetidae</taxon>
        <taxon>Agaricales</taxon>
        <taxon>Marasmiineae</taxon>
        <taxon>Physalacriaceae</taxon>
        <taxon>Desarmillaria</taxon>
    </lineage>
</organism>
<dbReference type="EMBL" id="JAUEPS010000016">
    <property type="protein sequence ID" value="KAK0458872.1"/>
    <property type="molecule type" value="Genomic_DNA"/>
</dbReference>
<protein>
    <submittedName>
        <fullName evidence="1">Uncharacterized protein</fullName>
    </submittedName>
</protein>
<evidence type="ECO:0000313" key="2">
    <source>
        <dbReference type="Proteomes" id="UP001175211"/>
    </source>
</evidence>
<gene>
    <name evidence="1" type="ORF">EV420DRAFT_336003</name>
</gene>
<dbReference type="InterPro" id="IPR027417">
    <property type="entry name" value="P-loop_NTPase"/>
</dbReference>
<dbReference type="GeneID" id="85365305"/>
<dbReference type="Proteomes" id="UP001175211">
    <property type="component" value="Unassembled WGS sequence"/>
</dbReference>
<evidence type="ECO:0000313" key="1">
    <source>
        <dbReference type="EMBL" id="KAK0458872.1"/>
    </source>
</evidence>
<dbReference type="RefSeq" id="XP_060331122.1">
    <property type="nucleotide sequence ID" value="XM_060481757.1"/>
</dbReference>
<keyword evidence="2" id="KW-1185">Reference proteome</keyword>
<name>A0AA39KCY1_ARMTA</name>
<accession>A0AA39KCY1</accession>
<reference evidence="1" key="1">
    <citation type="submission" date="2023-06" db="EMBL/GenBank/DDBJ databases">
        <authorList>
            <consortium name="Lawrence Berkeley National Laboratory"/>
            <person name="Ahrendt S."/>
            <person name="Sahu N."/>
            <person name="Indic B."/>
            <person name="Wong-Bajracharya J."/>
            <person name="Merenyi Z."/>
            <person name="Ke H.-M."/>
            <person name="Monk M."/>
            <person name="Kocsube S."/>
            <person name="Drula E."/>
            <person name="Lipzen A."/>
            <person name="Balint B."/>
            <person name="Henrissat B."/>
            <person name="Andreopoulos B."/>
            <person name="Martin F.M."/>
            <person name="Harder C.B."/>
            <person name="Rigling D."/>
            <person name="Ford K.L."/>
            <person name="Foster G.D."/>
            <person name="Pangilinan J."/>
            <person name="Papanicolaou A."/>
            <person name="Barry K."/>
            <person name="LaButti K."/>
            <person name="Viragh M."/>
            <person name="Koriabine M."/>
            <person name="Yan M."/>
            <person name="Riley R."/>
            <person name="Champramary S."/>
            <person name="Plett K.L."/>
            <person name="Tsai I.J."/>
            <person name="Slot J."/>
            <person name="Sipos G."/>
            <person name="Plett J."/>
            <person name="Nagy L.G."/>
            <person name="Grigoriev I.V."/>
        </authorList>
    </citation>
    <scope>NUCLEOTIDE SEQUENCE</scope>
    <source>
        <strain evidence="1">CCBAS 213</strain>
    </source>
</reference>
<proteinExistence type="predicted"/>
<dbReference type="AlphaFoldDB" id="A0AA39KCY1"/>